<feature type="region of interest" description="Disordered" evidence="1">
    <location>
        <begin position="156"/>
        <end position="186"/>
    </location>
</feature>
<feature type="compositionally biased region" description="Gly residues" evidence="1">
    <location>
        <begin position="100"/>
        <end position="109"/>
    </location>
</feature>
<organism evidence="3">
    <name type="scientific">Pseudo-nitzschia australis</name>
    <dbReference type="NCBI Taxonomy" id="44445"/>
    <lineage>
        <taxon>Eukaryota</taxon>
        <taxon>Sar</taxon>
        <taxon>Stramenopiles</taxon>
        <taxon>Ochrophyta</taxon>
        <taxon>Bacillariophyta</taxon>
        <taxon>Bacillariophyceae</taxon>
        <taxon>Bacillariophycidae</taxon>
        <taxon>Bacillariales</taxon>
        <taxon>Bacillariaceae</taxon>
        <taxon>Pseudo-nitzschia</taxon>
    </lineage>
</organism>
<name>A0A7S4AUJ0_9STRA</name>
<evidence type="ECO:0000313" key="3">
    <source>
        <dbReference type="EMBL" id="CAE0727467.1"/>
    </source>
</evidence>
<feature type="chain" id="PRO_5030825335" evidence="2">
    <location>
        <begin position="29"/>
        <end position="375"/>
    </location>
</feature>
<dbReference type="AlphaFoldDB" id="A0A7S4AUJ0"/>
<evidence type="ECO:0000256" key="2">
    <source>
        <dbReference type="SAM" id="SignalP"/>
    </source>
</evidence>
<feature type="compositionally biased region" description="Basic and acidic residues" evidence="1">
    <location>
        <begin position="165"/>
        <end position="186"/>
    </location>
</feature>
<sequence length="375" mass="41381">MNRRLWGGVVWHLLLVLLGSLNVDVCSPRVMLAANALTITPLGERISAMTSLRMGKGFIKARNKQAELAKKMALAKFQNKKEPSDGMNKSNENKNMETTGRGGGGGGGDDGGDTHDERKLRQDFEKLLQSTKGAIPIGDDGGSAYISPIQAGSKLKKKIAPKRKQPSEKEMKVLQEQQREKERQKDKVYRIESQRLHFESLIDVETSAPLGAIGAAKLVPWVPPFVKIGLIVLADPRSNSNDLRKAMKYQHSSHSKLEADGNGVNNNKNEIDVVFITADSVGETNAWLKRNDMDISATSKSKPTGPTSKIRVCSDPRLSFMTSYEIIADDIEHRWSLTMLVFDTNGSILQSERDVDASNCNQLISKAIRDLRKIG</sequence>
<proteinExistence type="predicted"/>
<keyword evidence="2" id="KW-0732">Signal</keyword>
<evidence type="ECO:0000256" key="1">
    <source>
        <dbReference type="SAM" id="MobiDB-lite"/>
    </source>
</evidence>
<feature type="signal peptide" evidence="2">
    <location>
        <begin position="1"/>
        <end position="28"/>
    </location>
</feature>
<dbReference type="EMBL" id="HBIX01030422">
    <property type="protein sequence ID" value="CAE0727467.1"/>
    <property type="molecule type" value="Transcribed_RNA"/>
</dbReference>
<accession>A0A7S4AUJ0</accession>
<gene>
    <name evidence="3" type="ORF">PAUS00366_LOCUS20250</name>
</gene>
<feature type="region of interest" description="Disordered" evidence="1">
    <location>
        <begin position="76"/>
        <end position="116"/>
    </location>
</feature>
<reference evidence="3" key="1">
    <citation type="submission" date="2021-01" db="EMBL/GenBank/DDBJ databases">
        <authorList>
            <person name="Corre E."/>
            <person name="Pelletier E."/>
            <person name="Niang G."/>
            <person name="Scheremetjew M."/>
            <person name="Finn R."/>
            <person name="Kale V."/>
            <person name="Holt S."/>
            <person name="Cochrane G."/>
            <person name="Meng A."/>
            <person name="Brown T."/>
            <person name="Cohen L."/>
        </authorList>
    </citation>
    <scope>NUCLEOTIDE SEQUENCE</scope>
    <source>
        <strain evidence="3">10249 10 AB</strain>
    </source>
</reference>
<protein>
    <submittedName>
        <fullName evidence="3">Uncharacterized protein</fullName>
    </submittedName>
</protein>